<dbReference type="EMBL" id="CP049886">
    <property type="protein sequence ID" value="QIL46759.1"/>
    <property type="molecule type" value="Genomic_DNA"/>
</dbReference>
<reference evidence="3 4" key="1">
    <citation type="submission" date="2020-03" db="EMBL/GenBank/DDBJ databases">
        <title>Vagococcus sp. nov., isolated from beetles.</title>
        <authorList>
            <person name="Hyun D.-W."/>
            <person name="Bae J.-W."/>
        </authorList>
    </citation>
    <scope>NUCLEOTIDE SEQUENCE [LARGE SCALE GENOMIC DNA]</scope>
    <source>
        <strain evidence="3 4">HDW17A</strain>
    </source>
</reference>
<dbReference type="KEGG" id="vah:G7081_06615"/>
<accession>A0A6G8AP64</accession>
<keyword evidence="1" id="KW-1133">Transmembrane helix</keyword>
<organism evidence="3 4">
    <name type="scientific">Vagococcus coleopterorum</name>
    <dbReference type="NCBI Taxonomy" id="2714946"/>
    <lineage>
        <taxon>Bacteria</taxon>
        <taxon>Bacillati</taxon>
        <taxon>Bacillota</taxon>
        <taxon>Bacilli</taxon>
        <taxon>Lactobacillales</taxon>
        <taxon>Enterococcaceae</taxon>
        <taxon>Vagococcus</taxon>
    </lineage>
</organism>
<dbReference type="Pfam" id="PF02698">
    <property type="entry name" value="DUF218"/>
    <property type="match status" value="1"/>
</dbReference>
<evidence type="ECO:0000313" key="4">
    <source>
        <dbReference type="Proteomes" id="UP000500890"/>
    </source>
</evidence>
<feature type="transmembrane region" description="Helical" evidence="1">
    <location>
        <begin position="100"/>
        <end position="119"/>
    </location>
</feature>
<dbReference type="PANTHER" id="PTHR30336:SF18">
    <property type="entry name" value="MEMBRANE PROTEIN"/>
    <property type="match status" value="1"/>
</dbReference>
<dbReference type="InterPro" id="IPR051599">
    <property type="entry name" value="Cell_Envelope_Assoc"/>
</dbReference>
<feature type="transmembrane region" description="Helical" evidence="1">
    <location>
        <begin position="131"/>
        <end position="152"/>
    </location>
</feature>
<evidence type="ECO:0000259" key="2">
    <source>
        <dbReference type="Pfam" id="PF02698"/>
    </source>
</evidence>
<dbReference type="Proteomes" id="UP000500890">
    <property type="component" value="Chromosome"/>
</dbReference>
<dbReference type="CDD" id="cd06259">
    <property type="entry name" value="YdcF-like"/>
    <property type="match status" value="1"/>
</dbReference>
<dbReference type="GO" id="GO:0005886">
    <property type="term" value="C:plasma membrane"/>
    <property type="evidence" value="ECO:0007669"/>
    <property type="project" value="TreeGrafter"/>
</dbReference>
<keyword evidence="1" id="KW-0812">Transmembrane</keyword>
<dbReference type="AlphaFoldDB" id="A0A6G8AP64"/>
<dbReference type="RefSeq" id="WP_166008147.1">
    <property type="nucleotide sequence ID" value="NZ_CP049886.1"/>
</dbReference>
<dbReference type="Gene3D" id="3.40.50.620">
    <property type="entry name" value="HUPs"/>
    <property type="match status" value="1"/>
</dbReference>
<keyword evidence="4" id="KW-1185">Reference proteome</keyword>
<evidence type="ECO:0000313" key="3">
    <source>
        <dbReference type="EMBL" id="QIL46759.1"/>
    </source>
</evidence>
<keyword evidence="1" id="KW-0472">Membrane</keyword>
<feature type="transmembrane region" description="Helical" evidence="1">
    <location>
        <begin position="58"/>
        <end position="80"/>
    </location>
</feature>
<dbReference type="GO" id="GO:0043164">
    <property type="term" value="P:Gram-negative-bacterium-type cell wall biogenesis"/>
    <property type="evidence" value="ECO:0007669"/>
    <property type="project" value="TreeGrafter"/>
</dbReference>
<dbReference type="GO" id="GO:0000270">
    <property type="term" value="P:peptidoglycan metabolic process"/>
    <property type="evidence" value="ECO:0007669"/>
    <property type="project" value="TreeGrafter"/>
</dbReference>
<feature type="transmembrane region" description="Helical" evidence="1">
    <location>
        <begin position="316"/>
        <end position="333"/>
    </location>
</feature>
<feature type="domain" description="DUF218" evidence="2">
    <location>
        <begin position="167"/>
        <end position="311"/>
    </location>
</feature>
<name>A0A6G8AP64_9ENTE</name>
<dbReference type="InterPro" id="IPR003848">
    <property type="entry name" value="DUF218"/>
</dbReference>
<protein>
    <submittedName>
        <fullName evidence="3">YdcF family protein</fullName>
    </submittedName>
</protein>
<gene>
    <name evidence="3" type="ORF">G7081_06615</name>
</gene>
<proteinExistence type="predicted"/>
<evidence type="ECO:0000256" key="1">
    <source>
        <dbReference type="SAM" id="Phobius"/>
    </source>
</evidence>
<feature type="transmembrane region" description="Helical" evidence="1">
    <location>
        <begin position="29"/>
        <end position="46"/>
    </location>
</feature>
<dbReference type="InterPro" id="IPR014729">
    <property type="entry name" value="Rossmann-like_a/b/a_fold"/>
</dbReference>
<sequence length="335" mass="37995">MNVWVIVVGAISLLFGAYRLRQDLRDFFGAIFVSLGGLIGLGWLIIKFLEWTGKYSIIWPILLSYGGGSLIIIGTIWLLIKNTSVMESKEGRSTAGKLSLVMGVNLIFILVVSIFLYQFRGIDALHHINVILMTILMIDLTFTLLFLCYLLYSLFYQMVPIKEHMNYIIVLGAGIRSEEVTPLLRSRLDKGIRYYKKNNGVKMIVSGGQGPDEPISEAAAMKRYLLSQGIPEHDIIEENQSKTTYENMLFSKKIIEMREGDKDYSVMFTTNNYHVFRAAMYARRAGLKADGVGSPTALYFLPTAMMREFIGILSRQKVLVALICLFWIAVGWYNF</sequence>
<dbReference type="PANTHER" id="PTHR30336">
    <property type="entry name" value="INNER MEMBRANE PROTEIN, PROBABLE PERMEASE"/>
    <property type="match status" value="1"/>
</dbReference>